<comment type="caution">
    <text evidence="1">The sequence shown here is derived from an EMBL/GenBank/DDBJ whole genome shotgun (WGS) entry which is preliminary data.</text>
</comment>
<name>A0A1J5T9J7_9ZZZZ</name>
<dbReference type="AlphaFoldDB" id="A0A1J5T9J7"/>
<sequence length="69" mass="8067">MSVETVISYMNFVTKLAEVIILSDVNESQTPWNTPKLFYVLLYMSIRAGHFTIRYVFKDLVYRTVEITA</sequence>
<dbReference type="EMBL" id="MLJW01000023">
    <property type="protein sequence ID" value="OIR10500.1"/>
    <property type="molecule type" value="Genomic_DNA"/>
</dbReference>
<accession>A0A1J5T9J7</accession>
<protein>
    <submittedName>
        <fullName evidence="1">Uncharacterized protein</fullName>
    </submittedName>
</protein>
<evidence type="ECO:0000313" key="1">
    <source>
        <dbReference type="EMBL" id="OIR10500.1"/>
    </source>
</evidence>
<reference evidence="1" key="1">
    <citation type="submission" date="2016-10" db="EMBL/GenBank/DDBJ databases">
        <title>Sequence of Gallionella enrichment culture.</title>
        <authorList>
            <person name="Poehlein A."/>
            <person name="Muehling M."/>
            <person name="Daniel R."/>
        </authorList>
    </citation>
    <scope>NUCLEOTIDE SEQUENCE</scope>
</reference>
<gene>
    <name evidence="1" type="ORF">GALL_78130</name>
</gene>
<proteinExistence type="predicted"/>
<organism evidence="1">
    <name type="scientific">mine drainage metagenome</name>
    <dbReference type="NCBI Taxonomy" id="410659"/>
    <lineage>
        <taxon>unclassified sequences</taxon>
        <taxon>metagenomes</taxon>
        <taxon>ecological metagenomes</taxon>
    </lineage>
</organism>